<reference evidence="7 8" key="1">
    <citation type="submission" date="2014-04" db="EMBL/GenBank/DDBJ databases">
        <authorList>
            <consortium name="DOE Joint Genome Institute"/>
            <person name="Kuo A."/>
            <person name="Kohler A."/>
            <person name="Costa M.D."/>
            <person name="Nagy L.G."/>
            <person name="Floudas D."/>
            <person name="Copeland A."/>
            <person name="Barry K.W."/>
            <person name="Cichocki N."/>
            <person name="Veneault-Fourrey C."/>
            <person name="LaButti K."/>
            <person name="Lindquist E.A."/>
            <person name="Lipzen A."/>
            <person name="Lundell T."/>
            <person name="Morin E."/>
            <person name="Murat C."/>
            <person name="Sun H."/>
            <person name="Tunlid A."/>
            <person name="Henrissat B."/>
            <person name="Grigoriev I.V."/>
            <person name="Hibbett D.S."/>
            <person name="Martin F."/>
            <person name="Nordberg H.P."/>
            <person name="Cantor M.N."/>
            <person name="Hua S.X."/>
        </authorList>
    </citation>
    <scope>NUCLEOTIDE SEQUENCE [LARGE SCALE GENOMIC DNA]</scope>
    <source>
        <strain evidence="7 8">441</strain>
    </source>
</reference>
<keyword evidence="8" id="KW-1185">Reference proteome</keyword>
<evidence type="ECO:0000256" key="1">
    <source>
        <dbReference type="ARBA" id="ARBA00004604"/>
    </source>
</evidence>
<comment type="subcellular location">
    <subcellularLocation>
        <location evidence="1">Nucleus</location>
        <location evidence="1">Nucleolus</location>
    </subcellularLocation>
</comment>
<dbReference type="PANTHER" id="PTHR13028">
    <property type="entry name" value="RRNA PROCESSING PROTEIN EBNA1-BINDING PROTEIN-RELATED"/>
    <property type="match status" value="1"/>
</dbReference>
<dbReference type="EMBL" id="KN833725">
    <property type="protein sequence ID" value="KIK23477.1"/>
    <property type="molecule type" value="Genomic_DNA"/>
</dbReference>
<keyword evidence="3" id="KW-0690">Ribosome biogenesis</keyword>
<dbReference type="OrthoDB" id="443772at2759"/>
<protein>
    <recommendedName>
        <fullName evidence="9">rRNA-processing protein EBP2</fullName>
    </recommendedName>
</protein>
<feature type="compositionally biased region" description="Acidic residues" evidence="6">
    <location>
        <begin position="14"/>
        <end position="33"/>
    </location>
</feature>
<evidence type="ECO:0000256" key="2">
    <source>
        <dbReference type="ARBA" id="ARBA00007336"/>
    </source>
</evidence>
<dbReference type="InterPro" id="IPR008610">
    <property type="entry name" value="Ebp2"/>
</dbReference>
<dbReference type="GO" id="GO:0006364">
    <property type="term" value="P:rRNA processing"/>
    <property type="evidence" value="ECO:0007669"/>
    <property type="project" value="TreeGrafter"/>
</dbReference>
<proteinExistence type="inferred from homology"/>
<evidence type="ECO:0008006" key="9">
    <source>
        <dbReference type="Google" id="ProtNLM"/>
    </source>
</evidence>
<evidence type="ECO:0000313" key="7">
    <source>
        <dbReference type="EMBL" id="KIK23477.1"/>
    </source>
</evidence>
<dbReference type="Pfam" id="PF05890">
    <property type="entry name" value="Ebp2"/>
    <property type="match status" value="1"/>
</dbReference>
<dbReference type="GO" id="GO:0030687">
    <property type="term" value="C:preribosome, large subunit precursor"/>
    <property type="evidence" value="ECO:0007669"/>
    <property type="project" value="TreeGrafter"/>
</dbReference>
<evidence type="ECO:0000256" key="6">
    <source>
        <dbReference type="SAM" id="MobiDB-lite"/>
    </source>
</evidence>
<evidence type="ECO:0000313" key="8">
    <source>
        <dbReference type="Proteomes" id="UP000054018"/>
    </source>
</evidence>
<dbReference type="PANTHER" id="PTHR13028:SF0">
    <property type="entry name" value="RRNA-PROCESSING PROTEIN EBP2-RELATED"/>
    <property type="match status" value="1"/>
</dbReference>
<dbReference type="GO" id="GO:0005730">
    <property type="term" value="C:nucleolus"/>
    <property type="evidence" value="ECO:0007669"/>
    <property type="project" value="UniProtKB-SubCell"/>
</dbReference>
<dbReference type="GO" id="GO:0042273">
    <property type="term" value="P:ribosomal large subunit biogenesis"/>
    <property type="evidence" value="ECO:0007669"/>
    <property type="project" value="TreeGrafter"/>
</dbReference>
<dbReference type="Proteomes" id="UP000054018">
    <property type="component" value="Unassembled WGS sequence"/>
</dbReference>
<feature type="compositionally biased region" description="Polar residues" evidence="6">
    <location>
        <begin position="260"/>
        <end position="270"/>
    </location>
</feature>
<dbReference type="AlphaFoldDB" id="A0A0C9ZMB0"/>
<feature type="compositionally biased region" description="Basic and acidic residues" evidence="6">
    <location>
        <begin position="1"/>
        <end position="11"/>
    </location>
</feature>
<name>A0A0C9ZMB0_9AGAM</name>
<feature type="compositionally biased region" description="Basic and acidic residues" evidence="6">
    <location>
        <begin position="157"/>
        <end position="193"/>
    </location>
</feature>
<dbReference type="HOGENOM" id="CLU_036007_0_0_1"/>
<accession>A0A0C9ZMB0</accession>
<feature type="region of interest" description="Disordered" evidence="6">
    <location>
        <begin position="1"/>
        <end position="33"/>
    </location>
</feature>
<keyword evidence="4" id="KW-0175">Coiled coil</keyword>
<evidence type="ECO:0000256" key="4">
    <source>
        <dbReference type="ARBA" id="ARBA00023054"/>
    </source>
</evidence>
<gene>
    <name evidence="7" type="ORF">PISMIDRAFT_100270</name>
</gene>
<evidence type="ECO:0000256" key="5">
    <source>
        <dbReference type="ARBA" id="ARBA00023242"/>
    </source>
</evidence>
<keyword evidence="5" id="KW-0539">Nucleus</keyword>
<feature type="region of interest" description="Disordered" evidence="6">
    <location>
        <begin position="157"/>
        <end position="299"/>
    </location>
</feature>
<dbReference type="GO" id="GO:0034399">
    <property type="term" value="C:nuclear periphery"/>
    <property type="evidence" value="ECO:0007669"/>
    <property type="project" value="TreeGrafter"/>
</dbReference>
<comment type="similarity">
    <text evidence="2">Belongs to the EBP2 family.</text>
</comment>
<sequence>MPKFPPERANADESSSEEDEFSELSGDEQEVIALDDVEDDVVGEDVIPKQKVEIDNTDALRRIRETIQLDPSLPWTETLVVTYPETIEVDVNDDLNRELAFYKQALHSAERARTLAAKHSLPFTRPSDYFAEMVKSDAHMERIRIKLLDERAGIKKAEEKRKEREAKKFGKQVQIEKQKERERSKKEMTERLKSLKRKRKGALENAEADGEEFDVTVEEAIGDERSSKRPKKEGGGKKMSRGTRDAKYGFGGKGRRSKQNTRSSTDSFVSGGNKKGKGKGAVNKRPGKSKRQAMKNRRS</sequence>
<organism evidence="7 8">
    <name type="scientific">Pisolithus microcarpus 441</name>
    <dbReference type="NCBI Taxonomy" id="765257"/>
    <lineage>
        <taxon>Eukaryota</taxon>
        <taxon>Fungi</taxon>
        <taxon>Dikarya</taxon>
        <taxon>Basidiomycota</taxon>
        <taxon>Agaricomycotina</taxon>
        <taxon>Agaricomycetes</taxon>
        <taxon>Agaricomycetidae</taxon>
        <taxon>Boletales</taxon>
        <taxon>Sclerodermatineae</taxon>
        <taxon>Pisolithaceae</taxon>
        <taxon>Pisolithus</taxon>
    </lineage>
</organism>
<reference evidence="8" key="2">
    <citation type="submission" date="2015-01" db="EMBL/GenBank/DDBJ databases">
        <title>Evolutionary Origins and Diversification of the Mycorrhizal Mutualists.</title>
        <authorList>
            <consortium name="DOE Joint Genome Institute"/>
            <consortium name="Mycorrhizal Genomics Consortium"/>
            <person name="Kohler A."/>
            <person name="Kuo A."/>
            <person name="Nagy L.G."/>
            <person name="Floudas D."/>
            <person name="Copeland A."/>
            <person name="Barry K.W."/>
            <person name="Cichocki N."/>
            <person name="Veneault-Fourrey C."/>
            <person name="LaButti K."/>
            <person name="Lindquist E.A."/>
            <person name="Lipzen A."/>
            <person name="Lundell T."/>
            <person name="Morin E."/>
            <person name="Murat C."/>
            <person name="Riley R."/>
            <person name="Ohm R."/>
            <person name="Sun H."/>
            <person name="Tunlid A."/>
            <person name="Henrissat B."/>
            <person name="Grigoriev I.V."/>
            <person name="Hibbett D.S."/>
            <person name="Martin F."/>
        </authorList>
    </citation>
    <scope>NUCLEOTIDE SEQUENCE [LARGE SCALE GENOMIC DNA]</scope>
    <source>
        <strain evidence="8">441</strain>
    </source>
</reference>
<feature type="compositionally biased region" description="Acidic residues" evidence="6">
    <location>
        <begin position="206"/>
        <end position="221"/>
    </location>
</feature>
<feature type="compositionally biased region" description="Basic residues" evidence="6">
    <location>
        <begin position="285"/>
        <end position="299"/>
    </location>
</feature>
<dbReference type="STRING" id="765257.A0A0C9ZMB0"/>
<evidence type="ECO:0000256" key="3">
    <source>
        <dbReference type="ARBA" id="ARBA00022517"/>
    </source>
</evidence>
<feature type="compositionally biased region" description="Basic and acidic residues" evidence="6">
    <location>
        <begin position="222"/>
        <end position="247"/>
    </location>
</feature>